<evidence type="ECO:0000313" key="2">
    <source>
        <dbReference type="EMBL" id="COW33913.1"/>
    </source>
</evidence>
<dbReference type="AlphaFoldDB" id="A0A0U0RZ50"/>
<evidence type="ECO:0000313" key="3">
    <source>
        <dbReference type="Proteomes" id="UP000038802"/>
    </source>
</evidence>
<name>A0A0U0RZ50_MYCTX</name>
<accession>A0A0U0RZ50</accession>
<protein>
    <submittedName>
        <fullName evidence="2">Uncharacterized protein</fullName>
    </submittedName>
</protein>
<evidence type="ECO:0000256" key="1">
    <source>
        <dbReference type="SAM" id="MobiDB-lite"/>
    </source>
</evidence>
<dbReference type="Proteomes" id="UP000038802">
    <property type="component" value="Unassembled WGS sequence"/>
</dbReference>
<organism evidence="2 3">
    <name type="scientific">Mycobacterium tuberculosis</name>
    <dbReference type="NCBI Taxonomy" id="1773"/>
    <lineage>
        <taxon>Bacteria</taxon>
        <taxon>Bacillati</taxon>
        <taxon>Actinomycetota</taxon>
        <taxon>Actinomycetes</taxon>
        <taxon>Mycobacteriales</taxon>
        <taxon>Mycobacteriaceae</taxon>
        <taxon>Mycobacterium</taxon>
        <taxon>Mycobacterium tuberculosis complex</taxon>
    </lineage>
</organism>
<gene>
    <name evidence="2" type="ORF">ERS007703_03430</name>
</gene>
<dbReference type="EMBL" id="CSAE01000465">
    <property type="protein sequence ID" value="COW33913.1"/>
    <property type="molecule type" value="Genomic_DNA"/>
</dbReference>
<sequence>MLSRSSVIRTSRARKSGRTAARAFDAPTSADAMLPHAACHT</sequence>
<proteinExistence type="predicted"/>
<reference evidence="3" key="1">
    <citation type="submission" date="2015-03" db="EMBL/GenBank/DDBJ databases">
        <authorList>
            <consortium name="Pathogen Informatics"/>
        </authorList>
    </citation>
    <scope>NUCLEOTIDE SEQUENCE [LARGE SCALE GENOMIC DNA]</scope>
    <source>
        <strain evidence="3">K00500041</strain>
    </source>
</reference>
<feature type="region of interest" description="Disordered" evidence="1">
    <location>
        <begin position="1"/>
        <end position="24"/>
    </location>
</feature>